<feature type="region of interest" description="Disordered" evidence="1">
    <location>
        <begin position="658"/>
        <end position="685"/>
    </location>
</feature>
<evidence type="ECO:0000313" key="3">
    <source>
        <dbReference type="Proteomes" id="UP001516400"/>
    </source>
</evidence>
<feature type="compositionally biased region" description="Low complexity" evidence="1">
    <location>
        <begin position="928"/>
        <end position="937"/>
    </location>
</feature>
<gene>
    <name evidence="2" type="ORF">HHI36_013798</name>
</gene>
<feature type="compositionally biased region" description="Basic and acidic residues" evidence="1">
    <location>
        <begin position="10"/>
        <end position="19"/>
    </location>
</feature>
<feature type="compositionally biased region" description="Low complexity" evidence="1">
    <location>
        <begin position="1039"/>
        <end position="1050"/>
    </location>
</feature>
<feature type="compositionally biased region" description="Polar residues" evidence="1">
    <location>
        <begin position="857"/>
        <end position="903"/>
    </location>
</feature>
<feature type="compositionally biased region" description="Acidic residues" evidence="1">
    <location>
        <begin position="809"/>
        <end position="818"/>
    </location>
</feature>
<accession>A0ABD2NIW0</accession>
<name>A0ABD2NIW0_9CUCU</name>
<organism evidence="2 3">
    <name type="scientific">Cryptolaemus montrouzieri</name>
    <dbReference type="NCBI Taxonomy" id="559131"/>
    <lineage>
        <taxon>Eukaryota</taxon>
        <taxon>Metazoa</taxon>
        <taxon>Ecdysozoa</taxon>
        <taxon>Arthropoda</taxon>
        <taxon>Hexapoda</taxon>
        <taxon>Insecta</taxon>
        <taxon>Pterygota</taxon>
        <taxon>Neoptera</taxon>
        <taxon>Endopterygota</taxon>
        <taxon>Coleoptera</taxon>
        <taxon>Polyphaga</taxon>
        <taxon>Cucujiformia</taxon>
        <taxon>Coccinelloidea</taxon>
        <taxon>Coccinellidae</taxon>
        <taxon>Scymninae</taxon>
        <taxon>Scymnini</taxon>
        <taxon>Cryptolaemus</taxon>
    </lineage>
</organism>
<feature type="region of interest" description="Disordered" evidence="1">
    <location>
        <begin position="43"/>
        <end position="69"/>
    </location>
</feature>
<feature type="compositionally biased region" description="Basic and acidic residues" evidence="1">
    <location>
        <begin position="830"/>
        <end position="846"/>
    </location>
</feature>
<protein>
    <recommendedName>
        <fullName evidence="4">Adenomatous polyposis coli protein</fullName>
    </recommendedName>
</protein>
<evidence type="ECO:0000256" key="1">
    <source>
        <dbReference type="SAM" id="MobiDB-lite"/>
    </source>
</evidence>
<evidence type="ECO:0000313" key="2">
    <source>
        <dbReference type="EMBL" id="KAL3278479.1"/>
    </source>
</evidence>
<feature type="compositionally biased region" description="Polar residues" evidence="1">
    <location>
        <begin position="944"/>
        <end position="955"/>
    </location>
</feature>
<feature type="compositionally biased region" description="Polar residues" evidence="1">
    <location>
        <begin position="520"/>
        <end position="539"/>
    </location>
</feature>
<feature type="region of interest" description="Disordered" evidence="1">
    <location>
        <begin position="516"/>
        <end position="562"/>
    </location>
</feature>
<dbReference type="Proteomes" id="UP001516400">
    <property type="component" value="Unassembled WGS sequence"/>
</dbReference>
<feature type="compositionally biased region" description="Low complexity" evidence="1">
    <location>
        <begin position="658"/>
        <end position="680"/>
    </location>
</feature>
<keyword evidence="3" id="KW-1185">Reference proteome</keyword>
<evidence type="ECO:0008006" key="4">
    <source>
        <dbReference type="Google" id="ProtNLM"/>
    </source>
</evidence>
<proteinExistence type="predicted"/>
<reference evidence="2 3" key="1">
    <citation type="journal article" date="2021" name="BMC Biol.">
        <title>Horizontally acquired antibacterial genes associated with adaptive radiation of ladybird beetles.</title>
        <authorList>
            <person name="Li H.S."/>
            <person name="Tang X.F."/>
            <person name="Huang Y.H."/>
            <person name="Xu Z.Y."/>
            <person name="Chen M.L."/>
            <person name="Du X.Y."/>
            <person name="Qiu B.Y."/>
            <person name="Chen P.T."/>
            <person name="Zhang W."/>
            <person name="Slipinski A."/>
            <person name="Escalona H.E."/>
            <person name="Waterhouse R.M."/>
            <person name="Zwick A."/>
            <person name="Pang H."/>
        </authorList>
    </citation>
    <scope>NUCLEOTIDE SEQUENCE [LARGE SCALE GENOMIC DNA]</scope>
    <source>
        <strain evidence="2">SYSU2018</strain>
    </source>
</reference>
<comment type="caution">
    <text evidence="2">The sequence shown here is derived from an EMBL/GenBank/DDBJ whole genome shotgun (WGS) entry which is preliminary data.</text>
</comment>
<dbReference type="EMBL" id="JABFTP020000103">
    <property type="protein sequence ID" value="KAL3278479.1"/>
    <property type="molecule type" value="Genomic_DNA"/>
</dbReference>
<dbReference type="AlphaFoldDB" id="A0ABD2NIW0"/>
<feature type="region of interest" description="Disordered" evidence="1">
    <location>
        <begin position="1"/>
        <end position="23"/>
    </location>
</feature>
<feature type="region of interest" description="Disordered" evidence="1">
    <location>
        <begin position="809"/>
        <end position="1059"/>
    </location>
</feature>
<sequence length="1174" mass="129989">MTICSPQVSDMRREGKSEANEMFGEDLNRKYDISLSDEMRTCSLSSTSNNRQEINSFTSRNPLDCSNDTSDESNILLKNNPIASPMEPSVPFVHKNLEEQLCITDVTKETLQESLGLTSKDFGGSQMRSDDRNIITVKNQSGENLAEELNKSGLNKSLGQILDVSPEYSYSNSNNCLVFSDKNGDRLERSCNDAAVVLDTRMLDPDAMIESLDRFTAELVSQASSHLQHKDSLYKSSANDNTWDENSSHNEVTFPSISISTPNVISFKSESENDSIAVDKVDAIDQQEAYSNDFSSFNTSTMTDSTLIAMEATKIAAAFKEGADMSLSANSLVSLELDNIQPPSHLNSLSNSIMGLESKPNSPKMTRKKSLPSNIMVRRALNHSITHTSSFESFEHHCMTNSDQAEIGVSSKSIPSLSSEGSSSRKNFIINGPMNKDFPHMSVGKAPSSLLHFMSSSNLHSVTDIDNINPPSMLNEITDMCNSLADVATSAICSETEVFEDCFTHVDNTLQTENDATEFSDANSVTPIQSDVNSSSNENTPKRQKTLSKSLTSKQKRAQAKERYKTYTVAAEMVMKESLMNQKENMCVETDSTLDNFKTATDITQSINDTTYASPTYTVDSKVSKLSPKERRQSEKSRYQTQVLEVSQLQNLHQQNLIQQKETESDASNNSPEPSPSKSKISVRKNFVQRRLLNKERFKTQTLNDSRFSPDLPVCNTPPINDDSDLYQMVEKEANKVLKTLRDTKTNHDELLDCETLSLVSNEDESEHNSGSSVNYRTYHKSWGLRNNIPMITAVDVTAVNDSLGSCENEFDASDSEDEINRVPRKPKIVKPDEKVDKHIEPEQPKGIRGKRKPLYSRSNINKVTPKSIKPSKNMSSNLVKNVTSSLKSTSPKLVNTESNKTVTKPPAHQGKMLKPLSGNSSPQKLIPSSSNVSPRNSPKRTISKPSNDGKQNSPRPLERQGTFTKDESPVTTPQPQLKSKIPSFSSKIPGAASKIPTKSSIPRAGLFKSASSDRNCKVANSKVYNRSTSADSRESGLSRRIQSSLSSHSLKSEPGKMQQNGAIKKAIQNQRSNSNTSLNGSNNTKKQVTSKIASIWKKIEESKKKIPPQNDSKKWIEAQVEPSLETVESEVPRNTDSDNNAPKRISRLGSFIVMDENEDSFRLQVVCGVKNDV</sequence>
<feature type="compositionally biased region" description="Low complexity" evidence="1">
    <location>
        <begin position="979"/>
        <end position="990"/>
    </location>
</feature>